<evidence type="ECO:0000313" key="2">
    <source>
        <dbReference type="Proteomes" id="UP000663879"/>
    </source>
</evidence>
<sequence length="127" mass="14491">MILSKSQECTTCQRNNKCITKFHPGQVSNVTQIFTRIAIDLVLGLDETERCYICILDWTSEDSDINAILSRANEIKELFYYTFPKALETIEKSQEKQLVTLNSSQNNSFDIIPTGRTVYLKCEGLLS</sequence>
<protein>
    <submittedName>
        <fullName evidence="1">Uncharacterized protein</fullName>
    </submittedName>
</protein>
<dbReference type="AlphaFoldDB" id="A0A814AHJ2"/>
<accession>A0A814AHJ2</accession>
<organism evidence="1 2">
    <name type="scientific">Brachionus calyciflorus</name>
    <dbReference type="NCBI Taxonomy" id="104777"/>
    <lineage>
        <taxon>Eukaryota</taxon>
        <taxon>Metazoa</taxon>
        <taxon>Spiralia</taxon>
        <taxon>Gnathifera</taxon>
        <taxon>Rotifera</taxon>
        <taxon>Eurotatoria</taxon>
        <taxon>Monogononta</taxon>
        <taxon>Pseudotrocha</taxon>
        <taxon>Ploima</taxon>
        <taxon>Brachionidae</taxon>
        <taxon>Brachionus</taxon>
    </lineage>
</organism>
<gene>
    <name evidence="1" type="ORF">OXX778_LOCUS12065</name>
</gene>
<reference evidence="1" key="1">
    <citation type="submission" date="2021-02" db="EMBL/GenBank/DDBJ databases">
        <authorList>
            <person name="Nowell W R."/>
        </authorList>
    </citation>
    <scope>NUCLEOTIDE SEQUENCE</scope>
    <source>
        <strain evidence="1">Ploen Becks lab</strain>
    </source>
</reference>
<name>A0A814AHJ2_9BILA</name>
<comment type="caution">
    <text evidence="1">The sequence shown here is derived from an EMBL/GenBank/DDBJ whole genome shotgun (WGS) entry which is preliminary data.</text>
</comment>
<evidence type="ECO:0000313" key="1">
    <source>
        <dbReference type="EMBL" id="CAF0914310.1"/>
    </source>
</evidence>
<dbReference type="Proteomes" id="UP000663879">
    <property type="component" value="Unassembled WGS sequence"/>
</dbReference>
<keyword evidence="2" id="KW-1185">Reference proteome</keyword>
<dbReference type="EMBL" id="CAJNOC010002129">
    <property type="protein sequence ID" value="CAF0914310.1"/>
    <property type="molecule type" value="Genomic_DNA"/>
</dbReference>
<proteinExistence type="predicted"/>